<dbReference type="STRING" id="1844.UG56_014680"/>
<dbReference type="InterPro" id="IPR005531">
    <property type="entry name" value="Asp23"/>
</dbReference>
<evidence type="ECO:0000313" key="2">
    <source>
        <dbReference type="EMBL" id="OIJ26040.1"/>
    </source>
</evidence>
<sequence length="126" mass="13458">MHLIDADASDPAEDRGTLDVRNKALQRIIERVALSVPGTVVHRSGLGRVIGSALPKADITAEGRAVRVKLDVAMAWPGNVSRVATSARDAVRQEAFRLSGIEIRSVDVTVHAVDPSAAEDTGRRVE</sequence>
<keyword evidence="3" id="KW-1185">Reference proteome</keyword>
<evidence type="ECO:0000313" key="3">
    <source>
        <dbReference type="Proteomes" id="UP000033772"/>
    </source>
</evidence>
<accession>A0A1J4N5Z3</accession>
<comment type="similarity">
    <text evidence="1">Belongs to the asp23 family.</text>
</comment>
<proteinExistence type="inferred from homology"/>
<protein>
    <recommendedName>
        <fullName evidence="4">Asp23/Gls24 family envelope stress response protein</fullName>
    </recommendedName>
</protein>
<evidence type="ECO:0008006" key="4">
    <source>
        <dbReference type="Google" id="ProtNLM"/>
    </source>
</evidence>
<dbReference type="Proteomes" id="UP000033772">
    <property type="component" value="Unassembled WGS sequence"/>
</dbReference>
<dbReference type="Pfam" id="PF03780">
    <property type="entry name" value="Asp23"/>
    <property type="match status" value="1"/>
</dbReference>
<dbReference type="RefSeq" id="WP_052693598.1">
    <property type="nucleotide sequence ID" value="NZ_JZDQ02000019.1"/>
</dbReference>
<reference evidence="2" key="1">
    <citation type="submission" date="2016-10" db="EMBL/GenBank/DDBJ databases">
        <title>Draft Genome Sequence of Nocardioides luteus Strain BAFB, an Alkane-Degrading Bacterium Isolated from JP-7 Polluted Soil.</title>
        <authorList>
            <person name="Brown L."/>
            <person name="Ruiz O.N."/>
            <person name="Gunasekera T."/>
        </authorList>
    </citation>
    <scope>NUCLEOTIDE SEQUENCE [LARGE SCALE GENOMIC DNA]</scope>
    <source>
        <strain evidence="2">BAFB</strain>
    </source>
</reference>
<dbReference type="EMBL" id="JZDQ02000019">
    <property type="protein sequence ID" value="OIJ26040.1"/>
    <property type="molecule type" value="Genomic_DNA"/>
</dbReference>
<organism evidence="2 3">
    <name type="scientific">Nocardioides luteus</name>
    <dbReference type="NCBI Taxonomy" id="1844"/>
    <lineage>
        <taxon>Bacteria</taxon>
        <taxon>Bacillati</taxon>
        <taxon>Actinomycetota</taxon>
        <taxon>Actinomycetes</taxon>
        <taxon>Propionibacteriales</taxon>
        <taxon>Nocardioidaceae</taxon>
        <taxon>Nocardioides</taxon>
    </lineage>
</organism>
<dbReference type="AlphaFoldDB" id="A0A1J4N5Z3"/>
<evidence type="ECO:0000256" key="1">
    <source>
        <dbReference type="ARBA" id="ARBA00005721"/>
    </source>
</evidence>
<name>A0A1J4N5Z3_9ACTN</name>
<comment type="caution">
    <text evidence="2">The sequence shown here is derived from an EMBL/GenBank/DDBJ whole genome shotgun (WGS) entry which is preliminary data.</text>
</comment>
<gene>
    <name evidence="2" type="ORF">UG56_014680</name>
</gene>